<keyword evidence="6 8" id="KW-1133">Transmembrane helix</keyword>
<gene>
    <name evidence="9" type="ORF">GGD55_003815</name>
</gene>
<keyword evidence="2" id="KW-0813">Transport</keyword>
<dbReference type="PANTHER" id="PTHR23535">
    <property type="entry name" value="SUGAR EFFLUX TRANSPORTER A-RELATED"/>
    <property type="match status" value="1"/>
</dbReference>
<feature type="transmembrane region" description="Helical" evidence="8">
    <location>
        <begin position="221"/>
        <end position="245"/>
    </location>
</feature>
<dbReference type="GO" id="GO:0005886">
    <property type="term" value="C:plasma membrane"/>
    <property type="evidence" value="ECO:0007669"/>
    <property type="project" value="UniProtKB-SubCell"/>
</dbReference>
<dbReference type="Gene3D" id="1.20.1250.20">
    <property type="entry name" value="MFS general substrate transporter like domains"/>
    <property type="match status" value="2"/>
</dbReference>
<accession>A0A7W8UCX9</accession>
<proteinExistence type="predicted"/>
<feature type="transmembrane region" description="Helical" evidence="8">
    <location>
        <begin position="49"/>
        <end position="71"/>
    </location>
</feature>
<name>A0A7W8UCX9_9HYPH</name>
<dbReference type="InterPro" id="IPR036259">
    <property type="entry name" value="MFS_trans_sf"/>
</dbReference>
<feature type="transmembrane region" description="Helical" evidence="8">
    <location>
        <begin position="78"/>
        <end position="96"/>
    </location>
</feature>
<sequence>MTSTLSIAFRHPVVRLSMIAIFLFGFTGAATSPYQSVIGIAELGLSDGFYSILIFTAAAVNVVASLWVGVLADRIGNYRILLMTVMTFGIVGYGLIYAVPMAASFVVCTLIILPVYNAMNSLLFANVRAVANAGGGRDAAAINSGVRAAISVAWVLVPGLVALVLTGSGSMMPAYLLACLGCVANLALVYFKLPAGKGTPPPIDRRHSFIASFAEVLSPKVFARLMAVSLITSTLHVNAAVQPLIITGAAGGKVTDIGAIVGIIAFLEVVFIFVWARIQLHLHPVTALAAGTALYAVYLTLLGFSSAPWHVYALTPLSAFAAAALISIPITYIQDLIADRPGLGSSLISVNLFLSGGLSAILFALGTRFSDYSGTSELGACAGMLGFALLIYLDGRHTARRSAR</sequence>
<dbReference type="Proteomes" id="UP000585507">
    <property type="component" value="Unassembled WGS sequence"/>
</dbReference>
<dbReference type="SUPFAM" id="SSF103473">
    <property type="entry name" value="MFS general substrate transporter"/>
    <property type="match status" value="2"/>
</dbReference>
<evidence type="ECO:0000256" key="5">
    <source>
        <dbReference type="ARBA" id="ARBA00022692"/>
    </source>
</evidence>
<feature type="transmembrane region" description="Helical" evidence="8">
    <location>
        <begin position="257"/>
        <end position="278"/>
    </location>
</feature>
<dbReference type="AlphaFoldDB" id="A0A7W8UCX9"/>
<organism evidence="9 10">
    <name type="scientific">Rhizobium giardinii</name>
    <dbReference type="NCBI Taxonomy" id="56731"/>
    <lineage>
        <taxon>Bacteria</taxon>
        <taxon>Pseudomonadati</taxon>
        <taxon>Pseudomonadota</taxon>
        <taxon>Alphaproteobacteria</taxon>
        <taxon>Hyphomicrobiales</taxon>
        <taxon>Rhizobiaceae</taxon>
        <taxon>Rhizobium/Agrobacterium group</taxon>
        <taxon>Rhizobium</taxon>
    </lineage>
</organism>
<evidence type="ECO:0000313" key="9">
    <source>
        <dbReference type="EMBL" id="MBB5537100.1"/>
    </source>
</evidence>
<dbReference type="InterPro" id="IPR011701">
    <property type="entry name" value="MFS"/>
</dbReference>
<feature type="transmembrane region" description="Helical" evidence="8">
    <location>
        <begin position="146"/>
        <end position="166"/>
    </location>
</feature>
<dbReference type="Pfam" id="PF07690">
    <property type="entry name" value="MFS_1"/>
    <property type="match status" value="1"/>
</dbReference>
<keyword evidence="3" id="KW-1003">Cell membrane</keyword>
<feature type="transmembrane region" description="Helical" evidence="8">
    <location>
        <begin position="12"/>
        <end position="29"/>
    </location>
</feature>
<keyword evidence="5 8" id="KW-0812">Transmembrane</keyword>
<dbReference type="PANTHER" id="PTHR23535:SF2">
    <property type="entry name" value="SUGAR EFFLUX TRANSPORTER A-RELATED"/>
    <property type="match status" value="1"/>
</dbReference>
<feature type="transmembrane region" description="Helical" evidence="8">
    <location>
        <begin position="345"/>
        <end position="365"/>
    </location>
</feature>
<feature type="transmembrane region" description="Helical" evidence="8">
    <location>
        <begin position="102"/>
        <end position="125"/>
    </location>
</feature>
<evidence type="ECO:0000256" key="7">
    <source>
        <dbReference type="ARBA" id="ARBA00023136"/>
    </source>
</evidence>
<comment type="caution">
    <text evidence="9">The sequence shown here is derived from an EMBL/GenBank/DDBJ whole genome shotgun (WGS) entry which is preliminary data.</text>
</comment>
<dbReference type="EMBL" id="JACHBK010000008">
    <property type="protein sequence ID" value="MBB5537100.1"/>
    <property type="molecule type" value="Genomic_DNA"/>
</dbReference>
<feature type="transmembrane region" description="Helical" evidence="8">
    <location>
        <begin position="172"/>
        <end position="191"/>
    </location>
</feature>
<feature type="transmembrane region" description="Helical" evidence="8">
    <location>
        <begin position="285"/>
        <end position="305"/>
    </location>
</feature>
<evidence type="ECO:0000256" key="2">
    <source>
        <dbReference type="ARBA" id="ARBA00022448"/>
    </source>
</evidence>
<evidence type="ECO:0000256" key="6">
    <source>
        <dbReference type="ARBA" id="ARBA00022989"/>
    </source>
</evidence>
<evidence type="ECO:0000256" key="4">
    <source>
        <dbReference type="ARBA" id="ARBA00022597"/>
    </source>
</evidence>
<feature type="transmembrane region" description="Helical" evidence="8">
    <location>
        <begin position="377"/>
        <end position="395"/>
    </location>
</feature>
<comment type="subcellular location">
    <subcellularLocation>
        <location evidence="1">Cell membrane</location>
        <topology evidence="1">Multi-pass membrane protein</topology>
    </subcellularLocation>
</comment>
<evidence type="ECO:0000256" key="3">
    <source>
        <dbReference type="ARBA" id="ARBA00022475"/>
    </source>
</evidence>
<keyword evidence="10" id="KW-1185">Reference proteome</keyword>
<reference evidence="9 10" key="1">
    <citation type="submission" date="2020-08" db="EMBL/GenBank/DDBJ databases">
        <title>Genomic Encyclopedia of Type Strains, Phase IV (KMG-V): Genome sequencing to study the core and pangenomes of soil and plant-associated prokaryotes.</title>
        <authorList>
            <person name="Whitman W."/>
        </authorList>
    </citation>
    <scope>NUCLEOTIDE SEQUENCE [LARGE SCALE GENOMIC DNA]</scope>
    <source>
        <strain evidence="9 10">SEMIA 4084</strain>
    </source>
</reference>
<feature type="transmembrane region" description="Helical" evidence="8">
    <location>
        <begin position="311"/>
        <end position="333"/>
    </location>
</feature>
<dbReference type="RefSeq" id="WP_018329315.1">
    <property type="nucleotide sequence ID" value="NZ_JACHBK010000008.1"/>
</dbReference>
<keyword evidence="7 8" id="KW-0472">Membrane</keyword>
<protein>
    <submittedName>
        <fullName evidence="9">Putative MFS family arabinose efflux permease</fullName>
    </submittedName>
</protein>
<evidence type="ECO:0000256" key="8">
    <source>
        <dbReference type="SAM" id="Phobius"/>
    </source>
</evidence>
<dbReference type="GO" id="GO:0022857">
    <property type="term" value="F:transmembrane transporter activity"/>
    <property type="evidence" value="ECO:0007669"/>
    <property type="project" value="InterPro"/>
</dbReference>
<evidence type="ECO:0000313" key="10">
    <source>
        <dbReference type="Proteomes" id="UP000585507"/>
    </source>
</evidence>
<evidence type="ECO:0000256" key="1">
    <source>
        <dbReference type="ARBA" id="ARBA00004651"/>
    </source>
</evidence>
<keyword evidence="4" id="KW-0762">Sugar transport</keyword>